<keyword evidence="3" id="KW-0732">Signal</keyword>
<evidence type="ECO:0000256" key="2">
    <source>
        <dbReference type="SAM" id="Phobius"/>
    </source>
</evidence>
<comment type="caution">
    <text evidence="4">The sequence shown here is derived from an EMBL/GenBank/DDBJ whole genome shotgun (WGS) entry which is preliminary data.</text>
</comment>
<feature type="region of interest" description="Disordered" evidence="1">
    <location>
        <begin position="81"/>
        <end position="117"/>
    </location>
</feature>
<name>A0A9P4K2B0_9PLEO</name>
<evidence type="ECO:0000256" key="1">
    <source>
        <dbReference type="SAM" id="MobiDB-lite"/>
    </source>
</evidence>
<keyword evidence="5" id="KW-1185">Reference proteome</keyword>
<evidence type="ECO:0000313" key="4">
    <source>
        <dbReference type="EMBL" id="KAF2260791.1"/>
    </source>
</evidence>
<organism evidence="4 5">
    <name type="scientific">Lojkania enalia</name>
    <dbReference type="NCBI Taxonomy" id="147567"/>
    <lineage>
        <taxon>Eukaryota</taxon>
        <taxon>Fungi</taxon>
        <taxon>Dikarya</taxon>
        <taxon>Ascomycota</taxon>
        <taxon>Pezizomycotina</taxon>
        <taxon>Dothideomycetes</taxon>
        <taxon>Pleosporomycetidae</taxon>
        <taxon>Pleosporales</taxon>
        <taxon>Pleosporales incertae sedis</taxon>
        <taxon>Lojkania</taxon>
    </lineage>
</organism>
<reference evidence="5" key="1">
    <citation type="journal article" date="2020" name="Stud. Mycol.">
        <title>101 Dothideomycetes genomes: A test case for predicting lifestyles and emergence of pathogens.</title>
        <authorList>
            <person name="Haridas S."/>
            <person name="Albert R."/>
            <person name="Binder M."/>
            <person name="Bloem J."/>
            <person name="LaButti K."/>
            <person name="Salamov A."/>
            <person name="Andreopoulos B."/>
            <person name="Baker S."/>
            <person name="Barry K."/>
            <person name="Bills G."/>
            <person name="Bluhm B."/>
            <person name="Cannon C."/>
            <person name="Castanera R."/>
            <person name="Culley D."/>
            <person name="Daum C."/>
            <person name="Ezra D."/>
            <person name="Gonzalez J."/>
            <person name="Henrissat B."/>
            <person name="Kuo A."/>
            <person name="Liang C."/>
            <person name="Lipzen A."/>
            <person name="Lutzoni F."/>
            <person name="Magnuson J."/>
            <person name="Mondo S."/>
            <person name="Nolan M."/>
            <person name="Ohm R."/>
            <person name="Pangilinan J."/>
            <person name="Park H.-J."/>
            <person name="Ramirez L."/>
            <person name="Alfaro M."/>
            <person name="Sun H."/>
            <person name="Tritt A."/>
            <person name="Yoshinaga Y."/>
            <person name="Zwiers L.-H."/>
            <person name="Turgeon B."/>
            <person name="Goodwin S."/>
            <person name="Spatafora J."/>
            <person name="Crous P."/>
            <person name="Grigoriev I."/>
        </authorList>
    </citation>
    <scope>NUCLEOTIDE SEQUENCE [LARGE SCALE GENOMIC DNA]</scope>
    <source>
        <strain evidence="5">CBS 304.66</strain>
    </source>
</reference>
<feature type="compositionally biased region" description="Low complexity" evidence="1">
    <location>
        <begin position="81"/>
        <end position="94"/>
    </location>
</feature>
<proteinExistence type="predicted"/>
<dbReference type="Proteomes" id="UP000800093">
    <property type="component" value="Unassembled WGS sequence"/>
</dbReference>
<dbReference type="OrthoDB" id="3801360at2759"/>
<feature type="transmembrane region" description="Helical" evidence="2">
    <location>
        <begin position="37"/>
        <end position="58"/>
    </location>
</feature>
<dbReference type="AlphaFoldDB" id="A0A9P4K2B0"/>
<dbReference type="EMBL" id="ML986673">
    <property type="protein sequence ID" value="KAF2260791.1"/>
    <property type="molecule type" value="Genomic_DNA"/>
</dbReference>
<feature type="signal peptide" evidence="3">
    <location>
        <begin position="1"/>
        <end position="21"/>
    </location>
</feature>
<sequence length="212" mass="23640">MPFITITRLLIPLLLSSSISASPLPHITRRSARSRKIGTGFAIAISLIIFTVLVFFLGMRYGQTGTWRIWRAPLSLPTSTTNTTITTRTNPTSHPTKKKPKAPPQITISSPTEISPIERSTAPGFQFELPAEQQIFEIGAPSPRRVGRRGEDKNGERQQSSRWSIWGRKKSLYEMEGDTVPAISARVPPSPALSEKARMDWSGMEYVKKMYG</sequence>
<feature type="chain" id="PRO_5040231631" evidence="3">
    <location>
        <begin position="22"/>
        <end position="212"/>
    </location>
</feature>
<keyword evidence="2" id="KW-1133">Transmembrane helix</keyword>
<gene>
    <name evidence="4" type="ORF">CC78DRAFT_536172</name>
</gene>
<keyword evidence="2" id="KW-0472">Membrane</keyword>
<evidence type="ECO:0000256" key="3">
    <source>
        <dbReference type="SAM" id="SignalP"/>
    </source>
</evidence>
<feature type="region of interest" description="Disordered" evidence="1">
    <location>
        <begin position="139"/>
        <end position="163"/>
    </location>
</feature>
<evidence type="ECO:0000313" key="5">
    <source>
        <dbReference type="Proteomes" id="UP000800093"/>
    </source>
</evidence>
<accession>A0A9P4K2B0</accession>
<protein>
    <submittedName>
        <fullName evidence="4">Uncharacterized protein</fullName>
    </submittedName>
</protein>
<feature type="compositionally biased region" description="Low complexity" evidence="1">
    <location>
        <begin position="104"/>
        <end position="117"/>
    </location>
</feature>
<keyword evidence="2" id="KW-0812">Transmembrane</keyword>